<reference evidence="2" key="1">
    <citation type="submission" date="2014-09" db="EMBL/GenBank/DDBJ databases">
        <authorList>
            <person name="Mudge J."/>
            <person name="Ramaraj T."/>
            <person name="Lindquist I.E."/>
            <person name="Bharti A.K."/>
            <person name="Sundararajan A."/>
            <person name="Cameron C.T."/>
            <person name="Woodward J.E."/>
            <person name="May G.D."/>
            <person name="Brubaker C."/>
            <person name="Broadhvest J."/>
            <person name="Wilkins T.A."/>
        </authorList>
    </citation>
    <scope>NUCLEOTIDE SEQUENCE</scope>
    <source>
        <strain evidence="2">cv. AKA8401</strain>
    </source>
</reference>
<dbReference type="Proteomes" id="UP000032142">
    <property type="component" value="Unassembled WGS sequence"/>
</dbReference>
<keyword evidence="2" id="KW-1185">Reference proteome</keyword>
<sequence length="50" mass="6037">MRTGCRRGVRGLWRYGAVSWLWRKTKRGGDLRFLELLREWAYWACFDLGS</sequence>
<organism evidence="1 2">
    <name type="scientific">Gossypium arboreum</name>
    <name type="common">Tree cotton</name>
    <name type="synonym">Gossypium nanking</name>
    <dbReference type="NCBI Taxonomy" id="29729"/>
    <lineage>
        <taxon>Eukaryota</taxon>
        <taxon>Viridiplantae</taxon>
        <taxon>Streptophyta</taxon>
        <taxon>Embryophyta</taxon>
        <taxon>Tracheophyta</taxon>
        <taxon>Spermatophyta</taxon>
        <taxon>Magnoliopsida</taxon>
        <taxon>eudicotyledons</taxon>
        <taxon>Gunneridae</taxon>
        <taxon>Pentapetalae</taxon>
        <taxon>rosids</taxon>
        <taxon>malvids</taxon>
        <taxon>Malvales</taxon>
        <taxon>Malvaceae</taxon>
        <taxon>Malvoideae</taxon>
        <taxon>Gossypium</taxon>
    </lineage>
</organism>
<dbReference type="EMBL" id="KN445434">
    <property type="protein sequence ID" value="KHG28556.1"/>
    <property type="molecule type" value="Genomic_DNA"/>
</dbReference>
<proteinExistence type="predicted"/>
<name>A0A0B0PYL2_GOSAR</name>
<gene>
    <name evidence="1" type="ORF">F383_34948</name>
</gene>
<protein>
    <submittedName>
        <fullName evidence="1">Uncharacterized protein</fullName>
    </submittedName>
</protein>
<dbReference type="AlphaFoldDB" id="A0A0B0PYL2"/>
<accession>A0A0B0PYL2</accession>
<evidence type="ECO:0000313" key="2">
    <source>
        <dbReference type="Proteomes" id="UP000032142"/>
    </source>
</evidence>
<evidence type="ECO:0000313" key="1">
    <source>
        <dbReference type="EMBL" id="KHG28556.1"/>
    </source>
</evidence>